<keyword evidence="3" id="KW-1185">Reference proteome</keyword>
<organism evidence="2 3">
    <name type="scientific">Populus alba x Populus x berolinensis</name>
    <dbReference type="NCBI Taxonomy" id="444605"/>
    <lineage>
        <taxon>Eukaryota</taxon>
        <taxon>Viridiplantae</taxon>
        <taxon>Streptophyta</taxon>
        <taxon>Embryophyta</taxon>
        <taxon>Tracheophyta</taxon>
        <taxon>Spermatophyta</taxon>
        <taxon>Magnoliopsida</taxon>
        <taxon>eudicotyledons</taxon>
        <taxon>Gunneridae</taxon>
        <taxon>Pentapetalae</taxon>
        <taxon>rosids</taxon>
        <taxon>fabids</taxon>
        <taxon>Malpighiales</taxon>
        <taxon>Salicaceae</taxon>
        <taxon>Saliceae</taxon>
        <taxon>Populus</taxon>
    </lineage>
</organism>
<dbReference type="Proteomes" id="UP001164929">
    <property type="component" value="Chromosome 17"/>
</dbReference>
<sequence length="21" mass="2451">MQVGPNLKKTGEERVENTFWS</sequence>
<dbReference type="EMBL" id="JAQIZT010000017">
    <property type="protein sequence ID" value="KAJ6960442.1"/>
    <property type="molecule type" value="Genomic_DNA"/>
</dbReference>
<protein>
    <submittedName>
        <fullName evidence="2">Uncharacterized protein</fullName>
    </submittedName>
</protein>
<reference evidence="2" key="1">
    <citation type="journal article" date="2023" name="Mol. Ecol. Resour.">
        <title>Chromosome-level genome assembly of a triploid poplar Populus alba 'Berolinensis'.</title>
        <authorList>
            <person name="Chen S."/>
            <person name="Yu Y."/>
            <person name="Wang X."/>
            <person name="Wang S."/>
            <person name="Zhang T."/>
            <person name="Zhou Y."/>
            <person name="He R."/>
            <person name="Meng N."/>
            <person name="Wang Y."/>
            <person name="Liu W."/>
            <person name="Liu Z."/>
            <person name="Liu J."/>
            <person name="Guo Q."/>
            <person name="Huang H."/>
            <person name="Sederoff R.R."/>
            <person name="Wang G."/>
            <person name="Qu G."/>
            <person name="Chen S."/>
        </authorList>
    </citation>
    <scope>NUCLEOTIDE SEQUENCE</scope>
    <source>
        <strain evidence="2">SC-2020</strain>
    </source>
</reference>
<evidence type="ECO:0000256" key="1">
    <source>
        <dbReference type="SAM" id="MobiDB-lite"/>
    </source>
</evidence>
<gene>
    <name evidence="2" type="ORF">NC653_038469</name>
</gene>
<feature type="compositionally biased region" description="Basic and acidic residues" evidence="1">
    <location>
        <begin position="9"/>
        <end position="21"/>
    </location>
</feature>
<proteinExistence type="predicted"/>
<feature type="region of interest" description="Disordered" evidence="1">
    <location>
        <begin position="1"/>
        <end position="21"/>
    </location>
</feature>
<comment type="caution">
    <text evidence="2">The sequence shown here is derived from an EMBL/GenBank/DDBJ whole genome shotgun (WGS) entry which is preliminary data.</text>
</comment>
<name>A0AAD6LGQ2_9ROSI</name>
<dbReference type="AlphaFoldDB" id="A0AAD6LGQ2"/>
<evidence type="ECO:0000313" key="3">
    <source>
        <dbReference type="Proteomes" id="UP001164929"/>
    </source>
</evidence>
<evidence type="ECO:0000313" key="2">
    <source>
        <dbReference type="EMBL" id="KAJ6960442.1"/>
    </source>
</evidence>
<accession>A0AAD6LGQ2</accession>